<feature type="domain" description="GIY-YIG" evidence="1">
    <location>
        <begin position="1"/>
        <end position="88"/>
    </location>
</feature>
<dbReference type="CDD" id="cd10443">
    <property type="entry name" value="GIY-YIG_HE_Tlr8p_PBC-V_like"/>
    <property type="match status" value="1"/>
</dbReference>
<comment type="caution">
    <text evidence="2">The sequence shown here is derived from an EMBL/GenBank/DDBJ whole genome shotgun (WGS) entry which is preliminary data.</text>
</comment>
<reference evidence="2 3" key="1">
    <citation type="submission" date="2014-06" db="EMBL/GenBank/DDBJ databases">
        <title>Rhizobium pelagicum/R2-400B4.</title>
        <authorList>
            <person name="Kimes N.E."/>
            <person name="Lopez-Perez M."/>
        </authorList>
    </citation>
    <scope>NUCLEOTIDE SEQUENCE [LARGE SCALE GENOMIC DNA]</scope>
    <source>
        <strain evidence="2 3">R2-400B4</strain>
    </source>
</reference>
<dbReference type="InterPro" id="IPR000305">
    <property type="entry name" value="GIY-YIG_endonuc"/>
</dbReference>
<keyword evidence="3" id="KW-1185">Reference proteome</keyword>
<gene>
    <name evidence="2" type="ORF">GV68_08795</name>
</gene>
<proteinExistence type="predicted"/>
<dbReference type="PROSITE" id="PS50164">
    <property type="entry name" value="GIY_YIG"/>
    <property type="match status" value="1"/>
</dbReference>
<evidence type="ECO:0000313" key="3">
    <source>
        <dbReference type="Proteomes" id="UP000052167"/>
    </source>
</evidence>
<dbReference type="SUPFAM" id="SSF82771">
    <property type="entry name" value="GIY-YIG endonuclease"/>
    <property type="match status" value="1"/>
</dbReference>
<accession>A0A922T7B6</accession>
<dbReference type="SUPFAM" id="SSF64496">
    <property type="entry name" value="DNA-binding domain of intron-encoded endonucleases"/>
    <property type="match status" value="1"/>
</dbReference>
<organism evidence="2 3">
    <name type="scientific">Pseudorhizobium pelagicum</name>
    <dbReference type="NCBI Taxonomy" id="1509405"/>
    <lineage>
        <taxon>Bacteria</taxon>
        <taxon>Pseudomonadati</taxon>
        <taxon>Pseudomonadota</taxon>
        <taxon>Alphaproteobacteria</taxon>
        <taxon>Hyphomicrobiales</taxon>
        <taxon>Rhizobiaceae</taxon>
        <taxon>Rhizobium/Agrobacterium group</taxon>
        <taxon>Pseudorhizobium</taxon>
    </lineage>
</organism>
<dbReference type="RefSeq" id="WP_037189843.1">
    <property type="nucleotide sequence ID" value="NZ_JOKJ01000019.1"/>
</dbReference>
<evidence type="ECO:0000259" key="1">
    <source>
        <dbReference type="PROSITE" id="PS50164"/>
    </source>
</evidence>
<name>A0A922T7B6_9HYPH</name>
<dbReference type="Proteomes" id="UP000052167">
    <property type="component" value="Unassembled WGS sequence"/>
</dbReference>
<dbReference type="InterPro" id="IPR035901">
    <property type="entry name" value="GIY-YIG_endonuc_sf"/>
</dbReference>
<dbReference type="Gene3D" id="3.40.1440.10">
    <property type="entry name" value="GIY-YIG endonuclease"/>
    <property type="match status" value="1"/>
</dbReference>
<dbReference type="AlphaFoldDB" id="A0A922T7B6"/>
<dbReference type="EMBL" id="JOKJ01000019">
    <property type="protein sequence ID" value="KEQ05616.1"/>
    <property type="molecule type" value="Genomic_DNA"/>
</dbReference>
<dbReference type="OrthoDB" id="2936836at2"/>
<evidence type="ECO:0000313" key="2">
    <source>
        <dbReference type="EMBL" id="KEQ05616.1"/>
    </source>
</evidence>
<dbReference type="Pfam" id="PF01541">
    <property type="entry name" value="GIY-YIG"/>
    <property type="match status" value="1"/>
</dbReference>
<protein>
    <recommendedName>
        <fullName evidence="1">GIY-YIG domain-containing protein</fullName>
    </recommendedName>
</protein>
<sequence>MWYKIYRHTSPSGKSYIGITSEDTYTRFRKHLRKARFGSTTNFHKAIRKYGEDCWQSEILDAFYTEDKKEAYEKEQSWIDSEQPEYNMDCGFGWNITDRRGDKNPMYGKLSGNAHGVSIKGEIFLSLTLAAEHFSVNRGTISRWIKSREDCFKLN</sequence>
<dbReference type="SMART" id="SM00465">
    <property type="entry name" value="GIYc"/>
    <property type="match status" value="1"/>
</dbReference>